<dbReference type="PANTHER" id="PTHR11061:SF30">
    <property type="entry name" value="TRNA (URACIL(54)-C(5))-METHYLTRANSFERASE"/>
    <property type="match status" value="1"/>
</dbReference>
<accession>A0A510JID1</accession>
<organism evidence="6 7">
    <name type="scientific">Leptotrichia hofstadii</name>
    <dbReference type="NCBI Taxonomy" id="157688"/>
    <lineage>
        <taxon>Bacteria</taxon>
        <taxon>Fusobacteriati</taxon>
        <taxon>Fusobacteriota</taxon>
        <taxon>Fusobacteriia</taxon>
        <taxon>Fusobacteriales</taxon>
        <taxon>Leptotrichiaceae</taxon>
        <taxon>Leptotrichia</taxon>
    </lineage>
</organism>
<evidence type="ECO:0000256" key="3">
    <source>
        <dbReference type="ARBA" id="ARBA00022691"/>
    </source>
</evidence>
<dbReference type="CDD" id="cd02440">
    <property type="entry name" value="AdoMet_MTases"/>
    <property type="match status" value="1"/>
</dbReference>
<keyword evidence="1 4" id="KW-0489">Methyltransferase</keyword>
<dbReference type="GO" id="GO:0070041">
    <property type="term" value="F:rRNA (uridine-C5-)-methyltransferase activity"/>
    <property type="evidence" value="ECO:0007669"/>
    <property type="project" value="TreeGrafter"/>
</dbReference>
<dbReference type="FunFam" id="3.40.50.150:FF:000009">
    <property type="entry name" value="23S rRNA (Uracil(1939)-C(5))-methyltransferase RlmD"/>
    <property type="match status" value="1"/>
</dbReference>
<feature type="active site" description="Nucleophile" evidence="4">
    <location>
        <position position="431"/>
    </location>
</feature>
<feature type="binding site" evidence="4">
    <location>
        <position position="301"/>
    </location>
    <ligand>
        <name>S-adenosyl-L-methionine</name>
        <dbReference type="ChEBI" id="CHEBI:59789"/>
    </ligand>
</feature>
<feature type="active site" evidence="5">
    <location>
        <position position="431"/>
    </location>
</feature>
<sequence length="480" mass="55528">MEKTEKKSLKKGDLLQLKITNLDTKGRAYGFFDENKIYVNINAAENQVVEGIFVKRRRKYELIHCKIIDFAGRQNVIYDDIARQNGGCNYQYYTYDEQLEIKAGHIKKELDRIIKYDYIFEEPVRSVKPDKYRNKMEFSFGNATKGGPIILGLHKQNSFHDIVEVDGLKLMDDNFNKIYVFCNEFCKKTGFDFYHRLDHIGFFRNLVIRKAEFTKQILVNIVTTTQISEIEKEKFQKEFKEGLLALNLDDDFKIIGILHTFNDNFSDMVISESETILYGERDLTEEIFGLKFKISPYSFFQTNSQTVEKLYGKVLTYLEEIENIKIDEATIFDLFSGTGTIGQIVSKKSKQVYGIELVPEAVEKANENAKLNNIQNAHFIAGDVFAKLDEFDNNGIKPDILILDPPRAGVGEKTITKLVKYNTKNIIYVSCNPKTLMTDLIKFGEFGYRLVRCSVVDMFPVTPHIEVVGLLYKSDFKRIY</sequence>
<protein>
    <submittedName>
        <fullName evidence="6">(Uracil-5)-methyltransferase</fullName>
    </submittedName>
</protein>
<evidence type="ECO:0000256" key="5">
    <source>
        <dbReference type="PROSITE-ProRule" id="PRU10015"/>
    </source>
</evidence>
<dbReference type="Pfam" id="PF05958">
    <property type="entry name" value="tRNA_U5-meth_tr"/>
    <property type="match status" value="1"/>
</dbReference>
<reference evidence="6 7" key="1">
    <citation type="submission" date="2019-07" db="EMBL/GenBank/DDBJ databases">
        <title>Complete Genome Sequence of Leptotrichia hofstadii Strain JCM16775.</title>
        <authorList>
            <person name="Watanabe S."/>
            <person name="Cui L."/>
        </authorList>
    </citation>
    <scope>NUCLEOTIDE SEQUENCE [LARGE SCALE GENOMIC DNA]</scope>
    <source>
        <strain evidence="6 7">JCM16775</strain>
    </source>
</reference>
<keyword evidence="3 4" id="KW-0949">S-adenosyl-L-methionine</keyword>
<evidence type="ECO:0000256" key="2">
    <source>
        <dbReference type="ARBA" id="ARBA00022679"/>
    </source>
</evidence>
<dbReference type="RefSeq" id="WP_026747065.1">
    <property type="nucleotide sequence ID" value="NZ_AP019823.1"/>
</dbReference>
<dbReference type="Gene3D" id="3.40.50.150">
    <property type="entry name" value="Vaccinia Virus protein VP39"/>
    <property type="match status" value="1"/>
</dbReference>
<evidence type="ECO:0000313" key="7">
    <source>
        <dbReference type="Proteomes" id="UP000321892"/>
    </source>
</evidence>
<dbReference type="PANTHER" id="PTHR11061">
    <property type="entry name" value="RNA M5U METHYLTRANSFERASE"/>
    <property type="match status" value="1"/>
</dbReference>
<dbReference type="InterPro" id="IPR010280">
    <property type="entry name" value="U5_MeTrfase_fam"/>
</dbReference>
<dbReference type="Gene3D" id="2.40.50.1070">
    <property type="match status" value="1"/>
</dbReference>
<comment type="similarity">
    <text evidence="4">Belongs to the class I-like SAM-binding methyltransferase superfamily. RNA M5U methyltransferase family.</text>
</comment>
<feature type="binding site" evidence="4">
    <location>
        <position position="335"/>
    </location>
    <ligand>
        <name>S-adenosyl-L-methionine</name>
        <dbReference type="ChEBI" id="CHEBI:59789"/>
    </ligand>
</feature>
<dbReference type="Proteomes" id="UP000321892">
    <property type="component" value="Chromosome"/>
</dbReference>
<feature type="binding site" evidence="4">
    <location>
        <position position="404"/>
    </location>
    <ligand>
        <name>S-adenosyl-L-methionine</name>
        <dbReference type="ChEBI" id="CHEBI:59789"/>
    </ligand>
</feature>
<dbReference type="PROSITE" id="PS51687">
    <property type="entry name" value="SAM_MT_RNA_M5U"/>
    <property type="match status" value="1"/>
</dbReference>
<dbReference type="SUPFAM" id="SSF53335">
    <property type="entry name" value="S-adenosyl-L-methionine-dependent methyltransferases"/>
    <property type="match status" value="1"/>
</dbReference>
<dbReference type="InterPro" id="IPR029063">
    <property type="entry name" value="SAM-dependent_MTases_sf"/>
</dbReference>
<keyword evidence="7" id="KW-1185">Reference proteome</keyword>
<evidence type="ECO:0000313" key="6">
    <source>
        <dbReference type="EMBL" id="BBM39082.1"/>
    </source>
</evidence>
<evidence type="ECO:0000256" key="4">
    <source>
        <dbReference type="PROSITE-ProRule" id="PRU01024"/>
    </source>
</evidence>
<feature type="binding site" evidence="4">
    <location>
        <position position="356"/>
    </location>
    <ligand>
        <name>S-adenosyl-L-methionine</name>
        <dbReference type="ChEBI" id="CHEBI:59789"/>
    </ligand>
</feature>
<dbReference type="EMBL" id="AP019823">
    <property type="protein sequence ID" value="BBM39082.1"/>
    <property type="molecule type" value="Genomic_DNA"/>
</dbReference>
<name>A0A510JID1_9FUSO</name>
<dbReference type="PROSITE" id="PS01230">
    <property type="entry name" value="TRMA_1"/>
    <property type="match status" value="1"/>
</dbReference>
<evidence type="ECO:0000256" key="1">
    <source>
        <dbReference type="ARBA" id="ARBA00022603"/>
    </source>
</evidence>
<dbReference type="KEGG" id="lhf:JCM16775_1793"/>
<keyword evidence="2 4" id="KW-0808">Transferase</keyword>
<dbReference type="GO" id="GO:0070475">
    <property type="term" value="P:rRNA base methylation"/>
    <property type="evidence" value="ECO:0007669"/>
    <property type="project" value="TreeGrafter"/>
</dbReference>
<dbReference type="OrthoDB" id="9804590at2"/>
<gene>
    <name evidence="6" type="ORF">JCM16775_1793</name>
</gene>
<dbReference type="InterPro" id="IPR030390">
    <property type="entry name" value="MeTrfase_TrmA_AS"/>
</dbReference>
<dbReference type="AlphaFoldDB" id="A0A510JID1"/>
<proteinExistence type="inferred from homology"/>
<dbReference type="NCBIfam" id="TIGR00479">
    <property type="entry name" value="rumA"/>
    <property type="match status" value="1"/>
</dbReference>